<keyword evidence="3 8" id="KW-0238">DNA-binding</keyword>
<dbReference type="InterPro" id="IPR000792">
    <property type="entry name" value="Tscrpt_reg_LuxR_C"/>
</dbReference>
<proteinExistence type="predicted"/>
<dbReference type="PRINTS" id="PR00038">
    <property type="entry name" value="HTHLUXR"/>
</dbReference>
<dbReference type="Pfam" id="PF00072">
    <property type="entry name" value="Response_reg"/>
    <property type="match status" value="1"/>
</dbReference>
<accession>A0A918E130</accession>
<evidence type="ECO:0000256" key="4">
    <source>
        <dbReference type="ARBA" id="ARBA00023163"/>
    </source>
</evidence>
<reference evidence="8" key="2">
    <citation type="submission" date="2020-09" db="EMBL/GenBank/DDBJ databases">
        <authorList>
            <person name="Sun Q."/>
            <person name="Zhou Y."/>
        </authorList>
    </citation>
    <scope>NUCLEOTIDE SEQUENCE</scope>
    <source>
        <strain evidence="8">CGMCC 4.7201</strain>
    </source>
</reference>
<gene>
    <name evidence="8" type="ORF">GCM10012280_55980</name>
</gene>
<dbReference type="SMART" id="SM00421">
    <property type="entry name" value="HTH_LUXR"/>
    <property type="match status" value="1"/>
</dbReference>
<dbReference type="RefSeq" id="WP_189134600.1">
    <property type="nucleotide sequence ID" value="NZ_BMMS01000029.1"/>
</dbReference>
<dbReference type="SUPFAM" id="SSF46894">
    <property type="entry name" value="C-terminal effector domain of the bipartite response regulators"/>
    <property type="match status" value="1"/>
</dbReference>
<dbReference type="CDD" id="cd06170">
    <property type="entry name" value="LuxR_C_like"/>
    <property type="match status" value="1"/>
</dbReference>
<sequence length="225" mass="24816">MIRTLVADDEALARQSIRLVLEADDEITVVDEAANGTYAVESARRHRPDIAIVDVHMPHDGLVAAREMLRLEHPPRVIMLTSFALDEYLYTALEAGVDGFLTKDVQPEDLISAVKVVARGEAIISPSMTRSLIQRHTSSLPARGMQERLRALPEVQRDILALLAEGQSNAEIGACLDLTESQVKVHISRILRLLRLTNRVQAAILAYSAGLAPRRCEDGSDKPRI</sequence>
<evidence type="ECO:0000313" key="9">
    <source>
        <dbReference type="Proteomes" id="UP000641932"/>
    </source>
</evidence>
<dbReference type="Pfam" id="PF00196">
    <property type="entry name" value="GerE"/>
    <property type="match status" value="1"/>
</dbReference>
<dbReference type="AlphaFoldDB" id="A0A918E130"/>
<evidence type="ECO:0000259" key="6">
    <source>
        <dbReference type="PROSITE" id="PS50043"/>
    </source>
</evidence>
<protein>
    <submittedName>
        <fullName evidence="8">DNA-binding response regulator</fullName>
    </submittedName>
</protein>
<dbReference type="InterPro" id="IPR016032">
    <property type="entry name" value="Sig_transdc_resp-reg_C-effctor"/>
</dbReference>
<evidence type="ECO:0000256" key="3">
    <source>
        <dbReference type="ARBA" id="ARBA00023125"/>
    </source>
</evidence>
<dbReference type="PROSITE" id="PS50043">
    <property type="entry name" value="HTH_LUXR_2"/>
    <property type="match status" value="1"/>
</dbReference>
<evidence type="ECO:0000256" key="2">
    <source>
        <dbReference type="ARBA" id="ARBA00023015"/>
    </source>
</evidence>
<dbReference type="InterPro" id="IPR011006">
    <property type="entry name" value="CheY-like_superfamily"/>
</dbReference>
<keyword evidence="4" id="KW-0804">Transcription</keyword>
<dbReference type="InterPro" id="IPR001789">
    <property type="entry name" value="Sig_transdc_resp-reg_receiver"/>
</dbReference>
<dbReference type="PANTHER" id="PTHR43214:SF24">
    <property type="entry name" value="TRANSCRIPTIONAL REGULATORY PROTEIN NARL-RELATED"/>
    <property type="match status" value="1"/>
</dbReference>
<dbReference type="Proteomes" id="UP000641932">
    <property type="component" value="Unassembled WGS sequence"/>
</dbReference>
<organism evidence="8 9">
    <name type="scientific">Wenjunlia tyrosinilytica</name>
    <dbReference type="NCBI Taxonomy" id="1544741"/>
    <lineage>
        <taxon>Bacteria</taxon>
        <taxon>Bacillati</taxon>
        <taxon>Actinomycetota</taxon>
        <taxon>Actinomycetes</taxon>
        <taxon>Kitasatosporales</taxon>
        <taxon>Streptomycetaceae</taxon>
        <taxon>Wenjunlia</taxon>
    </lineage>
</organism>
<keyword evidence="2" id="KW-0805">Transcription regulation</keyword>
<dbReference type="GO" id="GO:0003677">
    <property type="term" value="F:DNA binding"/>
    <property type="evidence" value="ECO:0007669"/>
    <property type="project" value="UniProtKB-KW"/>
</dbReference>
<dbReference type="EMBL" id="BMMS01000029">
    <property type="protein sequence ID" value="GGO96455.1"/>
    <property type="molecule type" value="Genomic_DNA"/>
</dbReference>
<comment type="caution">
    <text evidence="8">The sequence shown here is derived from an EMBL/GenBank/DDBJ whole genome shotgun (WGS) entry which is preliminary data.</text>
</comment>
<dbReference type="GO" id="GO:0000160">
    <property type="term" value="P:phosphorelay signal transduction system"/>
    <property type="evidence" value="ECO:0007669"/>
    <property type="project" value="InterPro"/>
</dbReference>
<dbReference type="PANTHER" id="PTHR43214">
    <property type="entry name" value="TWO-COMPONENT RESPONSE REGULATOR"/>
    <property type="match status" value="1"/>
</dbReference>
<evidence type="ECO:0000259" key="7">
    <source>
        <dbReference type="PROSITE" id="PS50110"/>
    </source>
</evidence>
<dbReference type="Gene3D" id="3.40.50.2300">
    <property type="match status" value="1"/>
</dbReference>
<feature type="domain" description="HTH luxR-type" evidence="6">
    <location>
        <begin position="145"/>
        <end position="210"/>
    </location>
</feature>
<dbReference type="GO" id="GO:0006355">
    <property type="term" value="P:regulation of DNA-templated transcription"/>
    <property type="evidence" value="ECO:0007669"/>
    <property type="project" value="InterPro"/>
</dbReference>
<dbReference type="SMART" id="SM00448">
    <property type="entry name" value="REC"/>
    <property type="match status" value="1"/>
</dbReference>
<dbReference type="PROSITE" id="PS50110">
    <property type="entry name" value="RESPONSE_REGULATORY"/>
    <property type="match status" value="1"/>
</dbReference>
<evidence type="ECO:0000313" key="8">
    <source>
        <dbReference type="EMBL" id="GGO96455.1"/>
    </source>
</evidence>
<feature type="domain" description="Response regulatory" evidence="7">
    <location>
        <begin position="3"/>
        <end position="118"/>
    </location>
</feature>
<keyword evidence="9" id="KW-1185">Reference proteome</keyword>
<dbReference type="InterPro" id="IPR058245">
    <property type="entry name" value="NreC/VraR/RcsB-like_REC"/>
</dbReference>
<reference evidence="8" key="1">
    <citation type="journal article" date="2014" name="Int. J. Syst. Evol. Microbiol.">
        <title>Complete genome sequence of Corynebacterium casei LMG S-19264T (=DSM 44701T), isolated from a smear-ripened cheese.</title>
        <authorList>
            <consortium name="US DOE Joint Genome Institute (JGI-PGF)"/>
            <person name="Walter F."/>
            <person name="Albersmeier A."/>
            <person name="Kalinowski J."/>
            <person name="Ruckert C."/>
        </authorList>
    </citation>
    <scope>NUCLEOTIDE SEQUENCE</scope>
    <source>
        <strain evidence="8">CGMCC 4.7201</strain>
    </source>
</reference>
<evidence type="ECO:0000256" key="1">
    <source>
        <dbReference type="ARBA" id="ARBA00022553"/>
    </source>
</evidence>
<name>A0A918E130_9ACTN</name>
<dbReference type="InterPro" id="IPR039420">
    <property type="entry name" value="WalR-like"/>
</dbReference>
<dbReference type="CDD" id="cd17535">
    <property type="entry name" value="REC_NarL-like"/>
    <property type="match status" value="1"/>
</dbReference>
<feature type="modified residue" description="4-aspartylphosphate" evidence="5">
    <location>
        <position position="54"/>
    </location>
</feature>
<dbReference type="SUPFAM" id="SSF52172">
    <property type="entry name" value="CheY-like"/>
    <property type="match status" value="1"/>
</dbReference>
<evidence type="ECO:0000256" key="5">
    <source>
        <dbReference type="PROSITE-ProRule" id="PRU00169"/>
    </source>
</evidence>
<keyword evidence="1 5" id="KW-0597">Phosphoprotein</keyword>